<feature type="binding site" evidence="7">
    <location>
        <begin position="90"/>
        <end position="91"/>
    </location>
    <ligand>
        <name>(2S)-2-hydroxy-3-oxobutyl phosphate</name>
        <dbReference type="ChEBI" id="CHEBI:58830"/>
    </ligand>
</feature>
<dbReference type="AlphaFoldDB" id="A0A1F6EAI3"/>
<dbReference type="EMBL" id="MFLP01000021">
    <property type="protein sequence ID" value="OGG70668.1"/>
    <property type="molecule type" value="Genomic_DNA"/>
</dbReference>
<evidence type="ECO:0000256" key="1">
    <source>
        <dbReference type="ARBA" id="ARBA00004917"/>
    </source>
</evidence>
<feature type="binding site" evidence="7">
    <location>
        <position position="27"/>
    </location>
    <ligand>
        <name>5-amino-6-(D-ribitylamino)uracil</name>
        <dbReference type="ChEBI" id="CHEBI:15934"/>
    </ligand>
</feature>
<protein>
    <recommendedName>
        <fullName evidence="3 7">6,7-dimethyl-8-ribityllumazine synthase</fullName>
        <shortName evidence="7">DMRL synthase</shortName>
        <shortName evidence="7">LS</shortName>
        <shortName evidence="7">Lumazine synthase</shortName>
        <ecNumber evidence="3 7">2.5.1.78</ecNumber>
    </recommendedName>
</protein>
<gene>
    <name evidence="7" type="primary">ribH</name>
    <name evidence="8" type="ORF">A3F27_01695</name>
</gene>
<comment type="catalytic activity">
    <reaction evidence="6 7">
        <text>(2S)-2-hydroxy-3-oxobutyl phosphate + 5-amino-6-(D-ribitylamino)uracil = 6,7-dimethyl-8-(1-D-ribityl)lumazine + phosphate + 2 H2O + H(+)</text>
        <dbReference type="Rhea" id="RHEA:26152"/>
        <dbReference type="ChEBI" id="CHEBI:15377"/>
        <dbReference type="ChEBI" id="CHEBI:15378"/>
        <dbReference type="ChEBI" id="CHEBI:15934"/>
        <dbReference type="ChEBI" id="CHEBI:43474"/>
        <dbReference type="ChEBI" id="CHEBI:58201"/>
        <dbReference type="ChEBI" id="CHEBI:58830"/>
        <dbReference type="EC" id="2.5.1.78"/>
    </reaction>
</comment>
<proteinExistence type="inferred from homology"/>
<dbReference type="InterPro" id="IPR034964">
    <property type="entry name" value="LS"/>
</dbReference>
<dbReference type="GO" id="GO:0000906">
    <property type="term" value="F:6,7-dimethyl-8-ribityllumazine synthase activity"/>
    <property type="evidence" value="ECO:0007669"/>
    <property type="project" value="UniProtKB-UniRule"/>
</dbReference>
<dbReference type="InterPro" id="IPR002180">
    <property type="entry name" value="LS/RS"/>
</dbReference>
<accession>A0A1F6EAI3</accession>
<feature type="active site" description="Proton donor" evidence="7">
    <location>
        <position position="93"/>
    </location>
</feature>
<comment type="pathway">
    <text evidence="1 7">Cofactor biosynthesis; riboflavin biosynthesis; riboflavin from 2-hydroxy-3-oxobutyl phosphate and 5-amino-6-(D-ribitylamino)uracil: step 1/2.</text>
</comment>
<evidence type="ECO:0000256" key="3">
    <source>
        <dbReference type="ARBA" id="ARBA00012664"/>
    </source>
</evidence>
<dbReference type="PANTHER" id="PTHR21058:SF0">
    <property type="entry name" value="6,7-DIMETHYL-8-RIBITYLLUMAZINE SYNTHASE"/>
    <property type="match status" value="1"/>
</dbReference>
<evidence type="ECO:0000313" key="9">
    <source>
        <dbReference type="Proteomes" id="UP000176689"/>
    </source>
</evidence>
<dbReference type="InterPro" id="IPR036467">
    <property type="entry name" value="LS/RS_sf"/>
</dbReference>
<reference evidence="8 9" key="1">
    <citation type="journal article" date="2016" name="Nat. Commun.">
        <title>Thousands of microbial genomes shed light on interconnected biogeochemical processes in an aquifer system.</title>
        <authorList>
            <person name="Anantharaman K."/>
            <person name="Brown C.T."/>
            <person name="Hug L.A."/>
            <person name="Sharon I."/>
            <person name="Castelle C.J."/>
            <person name="Probst A.J."/>
            <person name="Thomas B.C."/>
            <person name="Singh A."/>
            <person name="Wilkins M.J."/>
            <person name="Karaoz U."/>
            <person name="Brodie E.L."/>
            <person name="Williams K.H."/>
            <person name="Hubbard S.S."/>
            <person name="Banfield J.F."/>
        </authorList>
    </citation>
    <scope>NUCLEOTIDE SEQUENCE [LARGE SCALE GENOMIC DNA]</scope>
</reference>
<dbReference type="CDD" id="cd09209">
    <property type="entry name" value="Lumazine_synthase-I"/>
    <property type="match status" value="1"/>
</dbReference>
<evidence type="ECO:0000256" key="4">
    <source>
        <dbReference type="ARBA" id="ARBA00022619"/>
    </source>
</evidence>
<dbReference type="GO" id="GO:0009231">
    <property type="term" value="P:riboflavin biosynthetic process"/>
    <property type="evidence" value="ECO:0007669"/>
    <property type="project" value="UniProtKB-UniRule"/>
</dbReference>
<dbReference type="NCBIfam" id="TIGR00114">
    <property type="entry name" value="lumazine-synth"/>
    <property type="match status" value="1"/>
</dbReference>
<feature type="binding site" evidence="7">
    <location>
        <position position="118"/>
    </location>
    <ligand>
        <name>5-amino-6-(D-ribitylamino)uracil</name>
        <dbReference type="ChEBI" id="CHEBI:15934"/>
    </ligand>
</feature>
<name>A0A1F6EAI3_9BACT</name>
<sequence length="154" mass="16793">MRRTEYAKDYEPRDASKLRVGIVVSRWNSDITERLLAGAQEILRAWHVAPKRVTVMHVAGSFEIPYVCLALIKKKKPDAVIALGCIIKGETDHDRYIASAVSHGIMQVSLSQKIPVSFGIITANNLKQAEARATGDANKGKEAAVAALEAALLK</sequence>
<keyword evidence="4 7" id="KW-0686">Riboflavin biosynthesis</keyword>
<evidence type="ECO:0000256" key="5">
    <source>
        <dbReference type="ARBA" id="ARBA00022679"/>
    </source>
</evidence>
<dbReference type="HAMAP" id="MF_00178">
    <property type="entry name" value="Lumazine_synth"/>
    <property type="match status" value="1"/>
</dbReference>
<evidence type="ECO:0000256" key="2">
    <source>
        <dbReference type="ARBA" id="ARBA00007424"/>
    </source>
</evidence>
<organism evidence="8 9">
    <name type="scientific">Candidatus Kaiserbacteria bacterium RIFCSPHIGHO2_12_FULL_53_13</name>
    <dbReference type="NCBI Taxonomy" id="1798502"/>
    <lineage>
        <taxon>Bacteria</taxon>
        <taxon>Candidatus Kaiseribacteriota</taxon>
    </lineage>
</organism>
<evidence type="ECO:0000256" key="7">
    <source>
        <dbReference type="HAMAP-Rule" id="MF_00178"/>
    </source>
</evidence>
<comment type="function">
    <text evidence="7">Catalyzes the formation of 6,7-dimethyl-8-ribityllumazine by condensation of 5-amino-6-(D-ribitylamino)uracil with 3,4-dihydroxy-2-butanone 4-phosphate. This is the penultimate step in the biosynthesis of riboflavin.</text>
</comment>
<feature type="binding site" evidence="7">
    <location>
        <position position="132"/>
    </location>
    <ligand>
        <name>(2S)-2-hydroxy-3-oxobutyl phosphate</name>
        <dbReference type="ChEBI" id="CHEBI:58830"/>
    </ligand>
</feature>
<dbReference type="SUPFAM" id="SSF52121">
    <property type="entry name" value="Lumazine synthase"/>
    <property type="match status" value="1"/>
</dbReference>
<evidence type="ECO:0000313" key="8">
    <source>
        <dbReference type="EMBL" id="OGG70668.1"/>
    </source>
</evidence>
<dbReference type="Gene3D" id="3.40.50.960">
    <property type="entry name" value="Lumazine/riboflavin synthase"/>
    <property type="match status" value="1"/>
</dbReference>
<keyword evidence="5 7" id="KW-0808">Transferase</keyword>
<comment type="caution">
    <text evidence="8">The sequence shown here is derived from an EMBL/GenBank/DDBJ whole genome shotgun (WGS) entry which is preliminary data.</text>
</comment>
<comment type="similarity">
    <text evidence="2 7">Belongs to the DMRL synthase family.</text>
</comment>
<feature type="binding site" evidence="7">
    <location>
        <begin position="85"/>
        <end position="87"/>
    </location>
    <ligand>
        <name>5-amino-6-(D-ribitylamino)uracil</name>
        <dbReference type="ChEBI" id="CHEBI:15934"/>
    </ligand>
</feature>
<evidence type="ECO:0000256" key="6">
    <source>
        <dbReference type="ARBA" id="ARBA00048785"/>
    </source>
</evidence>
<dbReference type="GO" id="GO:0009349">
    <property type="term" value="C:riboflavin synthase complex"/>
    <property type="evidence" value="ECO:0007669"/>
    <property type="project" value="UniProtKB-UniRule"/>
</dbReference>
<dbReference type="UniPathway" id="UPA00275">
    <property type="reaction ID" value="UER00404"/>
</dbReference>
<dbReference type="Pfam" id="PF00885">
    <property type="entry name" value="DMRL_synthase"/>
    <property type="match status" value="1"/>
</dbReference>
<dbReference type="Proteomes" id="UP000176689">
    <property type="component" value="Unassembled WGS sequence"/>
</dbReference>
<dbReference type="EC" id="2.5.1.78" evidence="3 7"/>
<feature type="binding site" evidence="7">
    <location>
        <begin position="61"/>
        <end position="63"/>
    </location>
    <ligand>
        <name>5-amino-6-(D-ribitylamino)uracil</name>
        <dbReference type="ChEBI" id="CHEBI:15934"/>
    </ligand>
</feature>
<dbReference type="PANTHER" id="PTHR21058">
    <property type="entry name" value="6,7-DIMETHYL-8-RIBITYLLUMAZINE SYNTHASE DMRL SYNTHASE LUMAZINE SYNTHASE"/>
    <property type="match status" value="1"/>
</dbReference>